<feature type="compositionally biased region" description="Polar residues" evidence="2">
    <location>
        <begin position="356"/>
        <end position="376"/>
    </location>
</feature>
<dbReference type="InterPro" id="IPR056435">
    <property type="entry name" value="DPOD/Z_N"/>
</dbReference>
<protein>
    <submittedName>
        <fullName evidence="5">Uncharacterized protein</fullName>
    </submittedName>
</protein>
<dbReference type="GO" id="GO:0005634">
    <property type="term" value="C:nucleus"/>
    <property type="evidence" value="ECO:0007669"/>
    <property type="project" value="TreeGrafter"/>
</dbReference>
<dbReference type="OrthoDB" id="2414538at2759"/>
<accession>A0A2T7P4P1</accession>
<dbReference type="GO" id="GO:0000724">
    <property type="term" value="P:double-strand break repair via homologous recombination"/>
    <property type="evidence" value="ECO:0007669"/>
    <property type="project" value="TreeGrafter"/>
</dbReference>
<feature type="domain" description="DNA polymerase zeta catalytic subunit N-terminal" evidence="4">
    <location>
        <begin position="1"/>
        <end position="55"/>
    </location>
</feature>
<dbReference type="InterPro" id="IPR012337">
    <property type="entry name" value="RNaseH-like_sf"/>
</dbReference>
<reference evidence="5 6" key="1">
    <citation type="submission" date="2018-04" db="EMBL/GenBank/DDBJ databases">
        <title>The genome of golden apple snail Pomacea canaliculata provides insight into stress tolerance and invasive adaptation.</title>
        <authorList>
            <person name="Liu C."/>
            <person name="Liu B."/>
            <person name="Ren Y."/>
            <person name="Zhang Y."/>
            <person name="Wang H."/>
            <person name="Li S."/>
            <person name="Jiang F."/>
            <person name="Yin L."/>
            <person name="Zhang G."/>
            <person name="Qian W."/>
            <person name="Fan W."/>
        </authorList>
    </citation>
    <scope>NUCLEOTIDE SEQUENCE [LARGE SCALE GENOMIC DNA]</scope>
    <source>
        <strain evidence="5">SZHN2017</strain>
        <tissue evidence="5">Muscle</tissue>
    </source>
</reference>
<keyword evidence="6" id="KW-1185">Reference proteome</keyword>
<evidence type="ECO:0000259" key="3">
    <source>
        <dbReference type="Pfam" id="PF24055"/>
    </source>
</evidence>
<comment type="caution">
    <text evidence="5">The sequence shown here is derived from an EMBL/GenBank/DDBJ whole genome shotgun (WGS) entry which is preliminary data.</text>
</comment>
<dbReference type="InterPro" id="IPR056447">
    <property type="entry name" value="REV3_N"/>
</dbReference>
<dbReference type="InterPro" id="IPR030559">
    <property type="entry name" value="PolZ_Rev3"/>
</dbReference>
<dbReference type="SUPFAM" id="SSF53098">
    <property type="entry name" value="Ribonuclease H-like"/>
    <property type="match status" value="1"/>
</dbReference>
<dbReference type="GO" id="GO:0003887">
    <property type="term" value="F:DNA-directed DNA polymerase activity"/>
    <property type="evidence" value="ECO:0007669"/>
    <property type="project" value="UniProtKB-EC"/>
</dbReference>
<dbReference type="EMBL" id="PZQS01000006">
    <property type="protein sequence ID" value="PVD28376.1"/>
    <property type="molecule type" value="Genomic_DNA"/>
</dbReference>
<feature type="region of interest" description="Disordered" evidence="2">
    <location>
        <begin position="508"/>
        <end position="657"/>
    </location>
</feature>
<feature type="compositionally biased region" description="Polar residues" evidence="2">
    <location>
        <begin position="586"/>
        <end position="635"/>
    </location>
</feature>
<evidence type="ECO:0000313" key="6">
    <source>
        <dbReference type="Proteomes" id="UP000245119"/>
    </source>
</evidence>
<dbReference type="Pfam" id="PF24055">
    <property type="entry name" value="POL3_N"/>
    <property type="match status" value="1"/>
</dbReference>
<dbReference type="FunFam" id="3.30.342.10:FF:000002">
    <property type="entry name" value="DNA polymerase zeta catalytic subunit isoform X1"/>
    <property type="match status" value="1"/>
</dbReference>
<sequence length="942" mass="102796">MFSLRIVSTVHYQAKPIPDLDVTYSPFRSADVKKVPILCIFGATPAGQKTCMHLHGVFPYLYVLYDGSQPLDSYLRRFAASLDKAINVANNSNASTHHVFKITLVTGFPMYGYHAEEKQFLKIYLYNPNFIRKAADLLIGGAVMNKSFQPHEAHIPFPLQLFMDYNLYGMNLINIGAVKFRANRKDEEGNIISTPPTSSTSNRKSEGSLDSPDSVESIPFNTPSMRLWDVAALPSDLLLPASVERHSTCELEVDAVAADILNRKDVEGSIGGNPGLAALWEDERQRKRNAGQVSQITPEDSQEHEAVEAAESEKKLLDQLAEIIQHHQSLRRSQSEESDVSMEDVTVVQTAVSSLPASQIENHTELTEVSQRLSSQDTTVVVEEEEDESPVISMESIQRVLSFSQSFSRPSSQISASSASGGGTEEAGDHTLAKMLASLAEESSPVSSQQSVMLAALEDQDCIVGHSMVLPPEPESLEKDEEDTLEMSQILPGALDVPDEERFNLEGMDVSWSGSPNESIKENQDGRDIDIEESDEVDEDEDIPQLDGASDEKPAASSKSSKKRLGVRGPVVPGGQGAPTSAADPQISSPAPHQYNTMVPPGQQQQAQTGSFSFGYNSRQQQWMGDSNTGQTYGMTTFSRTSSTGQSSSWPHSPPQGCYPAIYGQSRLVPSQGQPSTSGFGYYGHTQNFNSAAGSAGTVPGRQAQDEPHFPFISTGFSPPPGSPTYYPGGCGSIQSFQQQSPFQQGPYVQPHQEPFQQPHQTASASPQGMTGIRRHSEGSIPQPVLQNPSQDPVSSHYTASPLTSTHHETPWLLSSSDTDSRDTESTSSRLPHQTSTLQALLEAPTTSTCLDLRSPPLSVASSNMVRRTVSVDSNPVAFIRRGMEPGIMNIGQFKLPDKRLSSNGDSCGMYLFTYTYFGAYSYIHTNIYTYTNLCFFSQHTI</sequence>
<feature type="compositionally biased region" description="Basic and acidic residues" evidence="2">
    <location>
        <begin position="519"/>
        <end position="529"/>
    </location>
</feature>
<dbReference type="GO" id="GO:0016035">
    <property type="term" value="C:zeta DNA polymerase complex"/>
    <property type="evidence" value="ECO:0007669"/>
    <property type="project" value="InterPro"/>
</dbReference>
<dbReference type="STRING" id="400727.A0A2T7P4P1"/>
<feature type="region of interest" description="Disordered" evidence="2">
    <location>
        <begin position="744"/>
        <end position="836"/>
    </location>
</feature>
<dbReference type="PANTHER" id="PTHR45812">
    <property type="entry name" value="DNA POLYMERASE ZETA CATALYTIC SUBUNIT"/>
    <property type="match status" value="1"/>
</dbReference>
<comment type="catalytic activity">
    <reaction evidence="1">
        <text>DNA(n) + a 2'-deoxyribonucleoside 5'-triphosphate = DNA(n+1) + diphosphate</text>
        <dbReference type="Rhea" id="RHEA:22508"/>
        <dbReference type="Rhea" id="RHEA-COMP:17339"/>
        <dbReference type="Rhea" id="RHEA-COMP:17340"/>
        <dbReference type="ChEBI" id="CHEBI:33019"/>
        <dbReference type="ChEBI" id="CHEBI:61560"/>
        <dbReference type="ChEBI" id="CHEBI:173112"/>
        <dbReference type="EC" id="2.7.7.7"/>
    </reaction>
</comment>
<organism evidence="5 6">
    <name type="scientific">Pomacea canaliculata</name>
    <name type="common">Golden apple snail</name>
    <dbReference type="NCBI Taxonomy" id="400727"/>
    <lineage>
        <taxon>Eukaryota</taxon>
        <taxon>Metazoa</taxon>
        <taxon>Spiralia</taxon>
        <taxon>Lophotrochozoa</taxon>
        <taxon>Mollusca</taxon>
        <taxon>Gastropoda</taxon>
        <taxon>Caenogastropoda</taxon>
        <taxon>Architaenioglossa</taxon>
        <taxon>Ampullarioidea</taxon>
        <taxon>Ampullariidae</taxon>
        <taxon>Pomacea</taxon>
    </lineage>
</organism>
<gene>
    <name evidence="5" type="ORF">C0Q70_10963</name>
</gene>
<dbReference type="Gene3D" id="3.30.342.10">
    <property type="entry name" value="DNA Polymerase, chain B, domain 1"/>
    <property type="match status" value="1"/>
</dbReference>
<dbReference type="GO" id="GO:0042276">
    <property type="term" value="P:error-prone translesion synthesis"/>
    <property type="evidence" value="ECO:0007669"/>
    <property type="project" value="TreeGrafter"/>
</dbReference>
<feature type="compositionally biased region" description="Polar residues" evidence="2">
    <location>
        <begin position="785"/>
        <end position="805"/>
    </location>
</feature>
<dbReference type="PANTHER" id="PTHR45812:SF1">
    <property type="entry name" value="DNA POLYMERASE ZETA CATALYTIC SUBUNIT"/>
    <property type="match status" value="1"/>
</dbReference>
<proteinExistence type="predicted"/>
<name>A0A2T7P4P1_POMCA</name>
<feature type="domain" description="DNA polymerase delta/zeta catalytic subunit N-terminal" evidence="3">
    <location>
        <begin position="56"/>
        <end position="131"/>
    </location>
</feature>
<feature type="compositionally biased region" description="Low complexity" evidence="2">
    <location>
        <begin position="744"/>
        <end position="761"/>
    </location>
</feature>
<feature type="region of interest" description="Disordered" evidence="2">
    <location>
        <begin position="356"/>
        <end position="392"/>
    </location>
</feature>
<dbReference type="AlphaFoldDB" id="A0A2T7P4P1"/>
<evidence type="ECO:0000256" key="2">
    <source>
        <dbReference type="SAM" id="MobiDB-lite"/>
    </source>
</evidence>
<feature type="region of interest" description="Disordered" evidence="2">
    <location>
        <begin position="188"/>
        <end position="217"/>
    </location>
</feature>
<dbReference type="Pfam" id="PF24065">
    <property type="entry name" value="REV3_N"/>
    <property type="match status" value="1"/>
</dbReference>
<feature type="compositionally biased region" description="Acidic residues" evidence="2">
    <location>
        <begin position="530"/>
        <end position="544"/>
    </location>
</feature>
<evidence type="ECO:0000256" key="1">
    <source>
        <dbReference type="ARBA" id="ARBA00049244"/>
    </source>
</evidence>
<feature type="compositionally biased region" description="Low complexity" evidence="2">
    <location>
        <begin position="636"/>
        <end position="651"/>
    </location>
</feature>
<evidence type="ECO:0000259" key="4">
    <source>
        <dbReference type="Pfam" id="PF24065"/>
    </source>
</evidence>
<evidence type="ECO:0000313" key="5">
    <source>
        <dbReference type="EMBL" id="PVD28376.1"/>
    </source>
</evidence>
<dbReference type="Proteomes" id="UP000245119">
    <property type="component" value="Linkage Group LG6"/>
</dbReference>